<dbReference type="PANTHER" id="PTHR24286">
    <property type="entry name" value="CYTOCHROME P450 26"/>
    <property type="match status" value="1"/>
</dbReference>
<keyword evidence="4 7" id="KW-0560">Oxidoreductase</keyword>
<dbReference type="OrthoDB" id="3945418at2759"/>
<dbReference type="InterPro" id="IPR036396">
    <property type="entry name" value="Cyt_P450_sf"/>
</dbReference>
<sequence length="350" mass="38935">MLRRYVGTIDAVVTRHLDAEWAGRRAVTVLPLMKLLTFDIIATLLFGLERGAVRERLAAAFADMLEGMWSVPLDLPFTAFRKSLRASARARRVLEATLREKRARLELGESSPADDLVSCLASLRGDDLGGGGKQLLTDEEIVDNAMVVLVAGHDTSSVLMTFMIRHLAGDPATLAAMVQEHEEIAKNKADGEALTWEDVHGMRFTWRVALETLRMIPPIFGSFRRALEDIELDGYAIPKGWQVFWASSVTHMDPGIFKDPEKFDPSRFEGQAPPYSFVAFGGGQRLCAGIDFARVETLVIMHHLVRRFRWRLCSKENTFVRDPMPSPPHGLPIELQHIGPASPCKTATAC</sequence>
<dbReference type="GO" id="GO:0004497">
    <property type="term" value="F:monooxygenase activity"/>
    <property type="evidence" value="ECO:0007669"/>
    <property type="project" value="UniProtKB-KW"/>
</dbReference>
<evidence type="ECO:0000256" key="7">
    <source>
        <dbReference type="RuleBase" id="RU000461"/>
    </source>
</evidence>
<evidence type="ECO:0000256" key="1">
    <source>
        <dbReference type="ARBA" id="ARBA00001971"/>
    </source>
</evidence>
<comment type="caution">
    <text evidence="8">The sequence shown here is derived from an EMBL/GenBank/DDBJ whole genome shotgun (WGS) entry which is preliminary data.</text>
</comment>
<dbReference type="AlphaFoldDB" id="A0A3L6T4L7"/>
<dbReference type="GO" id="GO:0005506">
    <property type="term" value="F:iron ion binding"/>
    <property type="evidence" value="ECO:0007669"/>
    <property type="project" value="InterPro"/>
</dbReference>
<dbReference type="STRING" id="4540.A0A3L6T4L7"/>
<dbReference type="CDD" id="cd11043">
    <property type="entry name" value="CYP90-like"/>
    <property type="match status" value="1"/>
</dbReference>
<organism evidence="8 9">
    <name type="scientific">Panicum miliaceum</name>
    <name type="common">Proso millet</name>
    <name type="synonym">Broomcorn millet</name>
    <dbReference type="NCBI Taxonomy" id="4540"/>
    <lineage>
        <taxon>Eukaryota</taxon>
        <taxon>Viridiplantae</taxon>
        <taxon>Streptophyta</taxon>
        <taxon>Embryophyta</taxon>
        <taxon>Tracheophyta</taxon>
        <taxon>Spermatophyta</taxon>
        <taxon>Magnoliopsida</taxon>
        <taxon>Liliopsida</taxon>
        <taxon>Poales</taxon>
        <taxon>Poaceae</taxon>
        <taxon>PACMAD clade</taxon>
        <taxon>Panicoideae</taxon>
        <taxon>Panicodae</taxon>
        <taxon>Paniceae</taxon>
        <taxon>Panicinae</taxon>
        <taxon>Panicum</taxon>
        <taxon>Panicum sect. Panicum</taxon>
    </lineage>
</organism>
<dbReference type="Proteomes" id="UP000275267">
    <property type="component" value="Unassembled WGS sequence"/>
</dbReference>
<keyword evidence="6 7" id="KW-0349">Heme</keyword>
<dbReference type="InterPro" id="IPR017972">
    <property type="entry name" value="Cyt_P450_CS"/>
</dbReference>
<proteinExistence type="inferred from homology"/>
<reference evidence="9" key="1">
    <citation type="journal article" date="2019" name="Nat. Commun.">
        <title>The genome of broomcorn millet.</title>
        <authorList>
            <person name="Zou C."/>
            <person name="Miki D."/>
            <person name="Li D."/>
            <person name="Tang Q."/>
            <person name="Xiao L."/>
            <person name="Rajput S."/>
            <person name="Deng P."/>
            <person name="Jia W."/>
            <person name="Huang R."/>
            <person name="Zhang M."/>
            <person name="Sun Y."/>
            <person name="Hu J."/>
            <person name="Fu X."/>
            <person name="Schnable P.S."/>
            <person name="Li F."/>
            <person name="Zhang H."/>
            <person name="Feng B."/>
            <person name="Zhu X."/>
            <person name="Liu R."/>
            <person name="Schnable J.C."/>
            <person name="Zhu J.-K."/>
            <person name="Zhang H."/>
        </authorList>
    </citation>
    <scope>NUCLEOTIDE SEQUENCE [LARGE SCALE GENOMIC DNA]</scope>
</reference>
<evidence type="ECO:0008006" key="10">
    <source>
        <dbReference type="Google" id="ProtNLM"/>
    </source>
</evidence>
<evidence type="ECO:0000256" key="2">
    <source>
        <dbReference type="ARBA" id="ARBA00010617"/>
    </source>
</evidence>
<dbReference type="PANTHER" id="PTHR24286:SF217">
    <property type="entry name" value="OS07G0520300 PROTEIN"/>
    <property type="match status" value="1"/>
</dbReference>
<keyword evidence="3 6" id="KW-0479">Metal-binding</keyword>
<feature type="binding site" description="axial binding residue" evidence="6">
    <location>
        <position position="287"/>
    </location>
    <ligand>
        <name>heme</name>
        <dbReference type="ChEBI" id="CHEBI:30413"/>
    </ligand>
    <ligandPart>
        <name>Fe</name>
        <dbReference type="ChEBI" id="CHEBI:18248"/>
    </ligandPart>
</feature>
<accession>A0A3L6T4L7</accession>
<dbReference type="PROSITE" id="PS00086">
    <property type="entry name" value="CYTOCHROME_P450"/>
    <property type="match status" value="1"/>
</dbReference>
<dbReference type="FunFam" id="1.10.630.10:FF:000022">
    <property type="entry name" value="Taxadiene 5-alpha hydroxylase"/>
    <property type="match status" value="1"/>
</dbReference>
<dbReference type="SUPFAM" id="SSF48264">
    <property type="entry name" value="Cytochrome P450"/>
    <property type="match status" value="1"/>
</dbReference>
<dbReference type="GO" id="GO:0016705">
    <property type="term" value="F:oxidoreductase activity, acting on paired donors, with incorporation or reduction of molecular oxygen"/>
    <property type="evidence" value="ECO:0007669"/>
    <property type="project" value="InterPro"/>
</dbReference>
<evidence type="ECO:0000313" key="8">
    <source>
        <dbReference type="EMBL" id="RLN33112.1"/>
    </source>
</evidence>
<dbReference type="GO" id="GO:0020037">
    <property type="term" value="F:heme binding"/>
    <property type="evidence" value="ECO:0007669"/>
    <property type="project" value="InterPro"/>
</dbReference>
<dbReference type="GO" id="GO:0016125">
    <property type="term" value="P:sterol metabolic process"/>
    <property type="evidence" value="ECO:0007669"/>
    <property type="project" value="TreeGrafter"/>
</dbReference>
<evidence type="ECO:0000256" key="5">
    <source>
        <dbReference type="ARBA" id="ARBA00023004"/>
    </source>
</evidence>
<keyword evidence="9" id="KW-1185">Reference proteome</keyword>
<gene>
    <name evidence="8" type="ORF">C2845_PM03G08630</name>
</gene>
<comment type="cofactor">
    <cofactor evidence="1 6">
        <name>heme</name>
        <dbReference type="ChEBI" id="CHEBI:30413"/>
    </cofactor>
</comment>
<evidence type="ECO:0000313" key="9">
    <source>
        <dbReference type="Proteomes" id="UP000275267"/>
    </source>
</evidence>
<dbReference type="Gene3D" id="1.10.630.10">
    <property type="entry name" value="Cytochrome P450"/>
    <property type="match status" value="1"/>
</dbReference>
<evidence type="ECO:0000256" key="4">
    <source>
        <dbReference type="ARBA" id="ARBA00023002"/>
    </source>
</evidence>
<comment type="similarity">
    <text evidence="2 7">Belongs to the cytochrome P450 family.</text>
</comment>
<keyword evidence="5 6" id="KW-0408">Iron</keyword>
<evidence type="ECO:0000256" key="6">
    <source>
        <dbReference type="PIRSR" id="PIRSR602401-1"/>
    </source>
</evidence>
<dbReference type="InterPro" id="IPR002401">
    <property type="entry name" value="Cyt_P450_E_grp-I"/>
</dbReference>
<dbReference type="PRINTS" id="PR00385">
    <property type="entry name" value="P450"/>
</dbReference>
<keyword evidence="7" id="KW-0503">Monooxygenase</keyword>
<dbReference type="InterPro" id="IPR001128">
    <property type="entry name" value="Cyt_P450"/>
</dbReference>
<evidence type="ECO:0000256" key="3">
    <source>
        <dbReference type="ARBA" id="ARBA00022723"/>
    </source>
</evidence>
<protein>
    <recommendedName>
        <fullName evidence="10">Cytochrome P450 716B1-like</fullName>
    </recommendedName>
</protein>
<dbReference type="Pfam" id="PF00067">
    <property type="entry name" value="p450"/>
    <property type="match status" value="1"/>
</dbReference>
<dbReference type="PRINTS" id="PR00463">
    <property type="entry name" value="EP450I"/>
</dbReference>
<name>A0A3L6T4L7_PANMI</name>
<dbReference type="EMBL" id="PQIB02000002">
    <property type="protein sequence ID" value="RLN33112.1"/>
    <property type="molecule type" value="Genomic_DNA"/>
</dbReference>